<dbReference type="InterPro" id="IPR011250">
    <property type="entry name" value="OMP/PagP_B-barrel"/>
</dbReference>
<evidence type="ECO:0000313" key="3">
    <source>
        <dbReference type="EMBL" id="NTS64262.1"/>
    </source>
</evidence>
<feature type="compositionally biased region" description="Gly residues" evidence="1">
    <location>
        <begin position="38"/>
        <end position="51"/>
    </location>
</feature>
<evidence type="ECO:0000313" key="4">
    <source>
        <dbReference type="Proteomes" id="UP000621447"/>
    </source>
</evidence>
<feature type="region of interest" description="Disordered" evidence="1">
    <location>
        <begin position="27"/>
        <end position="51"/>
    </location>
</feature>
<protein>
    <recommendedName>
        <fullName evidence="5">Transferrin-binding protein B C-lobe/N-lobe beta barrel domain-containing protein</fullName>
    </recommendedName>
</protein>
<dbReference type="SUPFAM" id="SSF56925">
    <property type="entry name" value="OMPA-like"/>
    <property type="match status" value="1"/>
</dbReference>
<dbReference type="Proteomes" id="UP000621447">
    <property type="component" value="Unassembled WGS sequence"/>
</dbReference>
<proteinExistence type="predicted"/>
<dbReference type="PROSITE" id="PS51257">
    <property type="entry name" value="PROKAR_LIPOPROTEIN"/>
    <property type="match status" value="1"/>
</dbReference>
<name>A0ABX2JIJ6_9SPHN</name>
<comment type="caution">
    <text evidence="3">The sequence shown here is derived from an EMBL/GenBank/DDBJ whole genome shotgun (WGS) entry which is preliminary data.</text>
</comment>
<feature type="chain" id="PRO_5046954746" description="Transferrin-binding protein B C-lobe/N-lobe beta barrel domain-containing protein" evidence="2">
    <location>
        <begin position="22"/>
        <end position="395"/>
    </location>
</feature>
<accession>A0ABX2JIJ6</accession>
<keyword evidence="4" id="KW-1185">Reference proteome</keyword>
<dbReference type="Gene3D" id="2.40.160.90">
    <property type="match status" value="1"/>
</dbReference>
<organism evidence="3 4">
    <name type="scientific">Sphingomonas hominis</name>
    <dbReference type="NCBI Taxonomy" id="2741495"/>
    <lineage>
        <taxon>Bacteria</taxon>
        <taxon>Pseudomonadati</taxon>
        <taxon>Pseudomonadota</taxon>
        <taxon>Alphaproteobacteria</taxon>
        <taxon>Sphingomonadales</taxon>
        <taxon>Sphingomonadaceae</taxon>
        <taxon>Sphingomonas</taxon>
    </lineage>
</organism>
<evidence type="ECO:0000256" key="2">
    <source>
        <dbReference type="SAM" id="SignalP"/>
    </source>
</evidence>
<gene>
    <name evidence="3" type="ORF">HRV97_03690</name>
</gene>
<dbReference type="RefSeq" id="WP_174192302.1">
    <property type="nucleotide sequence ID" value="NZ_JABULH010000001.1"/>
</dbReference>
<feature type="signal peptide" evidence="2">
    <location>
        <begin position="1"/>
        <end position="21"/>
    </location>
</feature>
<keyword evidence="2" id="KW-0732">Signal</keyword>
<sequence>MRFHRSALALPLLALAACGGAGPETVGSIAPPAPTTGTGSGNTGAGGTASGGTGAAVGTASGTAPAASATFLAVNTETNFSAVGALHTFGYDPEVAGVDKRPISYQGNASTTRTSSGTINYSPRDGIFTVTFNDSKAGVENSVRFQDPAHRSDFNPESRPTLEVPNLPGFNYLEASDKTQRSTFFYQRPDATTYVTLAGFTRQEYNDTGLIARKHGALVFGSLTPQTQIPISGSGTYTGGFIASAVLDTSRDSRNPQPAYMQWITGASNVSVDFGKSTVALSFDGTVGPTFQNGQLIDNAALLTPAGTRFQASGSAQIDLLRTGGFAGAFTNATLGGKAIDFSPISAGSSTSGASSIDGTFFGPNAVNVGGNFRIVGGVPDQRVDIQGAFTGAKK</sequence>
<reference evidence="3 4" key="1">
    <citation type="submission" date="2020-06" db="EMBL/GenBank/DDBJ databases">
        <title>Sphingomonas hominis sp. nov., a member of the Sphingomonas, isolated from the hair of a 22-year-old girl.</title>
        <authorList>
            <person name="Zhang D.-F."/>
            <person name="Cui X.-W."/>
        </authorList>
    </citation>
    <scope>NUCLEOTIDE SEQUENCE [LARGE SCALE GENOMIC DNA]</scope>
    <source>
        <strain evidence="3 4">HHU CXW</strain>
    </source>
</reference>
<evidence type="ECO:0000256" key="1">
    <source>
        <dbReference type="SAM" id="MobiDB-lite"/>
    </source>
</evidence>
<dbReference type="EMBL" id="JABULH010000001">
    <property type="protein sequence ID" value="NTS64262.1"/>
    <property type="molecule type" value="Genomic_DNA"/>
</dbReference>
<evidence type="ECO:0008006" key="5">
    <source>
        <dbReference type="Google" id="ProtNLM"/>
    </source>
</evidence>